<evidence type="ECO:0000313" key="5">
    <source>
        <dbReference type="Proteomes" id="UP000077096"/>
    </source>
</evidence>
<dbReference type="Proteomes" id="UP000077096">
    <property type="component" value="Chromosome"/>
</dbReference>
<keyword evidence="1" id="KW-0472">Membrane</keyword>
<keyword evidence="1" id="KW-0812">Transmembrane</keyword>
<name>A0A172T1S0_FERPE</name>
<organism evidence="2 5">
    <name type="scientific">Fervidobacterium pennivorans</name>
    <dbReference type="NCBI Taxonomy" id="93466"/>
    <lineage>
        <taxon>Bacteria</taxon>
        <taxon>Thermotogati</taxon>
        <taxon>Thermotogota</taxon>
        <taxon>Thermotogae</taxon>
        <taxon>Thermotogales</taxon>
        <taxon>Fervidobacteriaceae</taxon>
        <taxon>Fervidobacterium</taxon>
    </lineage>
</organism>
<sequence>MEFVLWVVSIISVFVDNVFREYFTLVPLYFLLESLPEIDERSLKSKVIRLFLFSLFYQSFSYQRLTIIWVILTSVIIVIELYRDTFYYPWSASLLQAVLFLLPYYFYEPVALLYGFLVNCALFVYIYKKLEFGGAR</sequence>
<reference evidence="2 5" key="1">
    <citation type="submission" date="2014-08" db="EMBL/GenBank/DDBJ databases">
        <title>Fervidobacterium pennivorans DYC genome.</title>
        <authorList>
            <person name="Wushke S."/>
        </authorList>
    </citation>
    <scope>NUCLEOTIDE SEQUENCE [LARGE SCALE GENOMIC DNA]</scope>
    <source>
        <strain evidence="2 5">DYC</strain>
    </source>
</reference>
<evidence type="ECO:0000313" key="3">
    <source>
        <dbReference type="EMBL" id="HGQ76361.1"/>
    </source>
</evidence>
<feature type="transmembrane region" description="Helical" evidence="1">
    <location>
        <begin position="60"/>
        <end position="79"/>
    </location>
</feature>
<keyword evidence="1" id="KW-1133">Transmembrane helix</keyword>
<feature type="transmembrane region" description="Helical" evidence="1">
    <location>
        <begin position="111"/>
        <end position="127"/>
    </location>
</feature>
<protein>
    <submittedName>
        <fullName evidence="2">Uncharacterized protein</fullName>
    </submittedName>
</protein>
<evidence type="ECO:0000256" key="1">
    <source>
        <dbReference type="SAM" id="Phobius"/>
    </source>
</evidence>
<dbReference type="AlphaFoldDB" id="A0A172T1S0"/>
<dbReference type="EMBL" id="CP011393">
    <property type="protein sequence ID" value="ANE40945.1"/>
    <property type="molecule type" value="Genomic_DNA"/>
</dbReference>
<feature type="transmembrane region" description="Helical" evidence="1">
    <location>
        <begin position="86"/>
        <end position="105"/>
    </location>
</feature>
<evidence type="ECO:0000313" key="4">
    <source>
        <dbReference type="EMBL" id="HGU42187.1"/>
    </source>
</evidence>
<dbReference type="PATRIC" id="fig|93466.3.peg.495"/>
<evidence type="ECO:0000313" key="2">
    <source>
        <dbReference type="EMBL" id="ANE40945.1"/>
    </source>
</evidence>
<reference evidence="3" key="2">
    <citation type="journal article" date="2020" name="mSystems">
        <title>Genome- and Community-Level Interaction Insights into Carbon Utilization and Element Cycling Functions of Hydrothermarchaeota in Hydrothermal Sediment.</title>
        <authorList>
            <person name="Zhou Z."/>
            <person name="Liu Y."/>
            <person name="Xu W."/>
            <person name="Pan J."/>
            <person name="Luo Z.H."/>
            <person name="Li M."/>
        </authorList>
    </citation>
    <scope>NUCLEOTIDE SEQUENCE [LARGE SCALE GENOMIC DNA]</scope>
    <source>
        <strain evidence="4">SpSt-604</strain>
        <strain evidence="3">SpSt-640</strain>
    </source>
</reference>
<dbReference type="EMBL" id="DTBH01000005">
    <property type="protein sequence ID" value="HGQ76361.1"/>
    <property type="molecule type" value="Genomic_DNA"/>
</dbReference>
<proteinExistence type="predicted"/>
<dbReference type="EMBL" id="DSZT01000147">
    <property type="protein sequence ID" value="HGU42187.1"/>
    <property type="molecule type" value="Genomic_DNA"/>
</dbReference>
<dbReference type="OrthoDB" id="47393at2"/>
<accession>A0A172T1S0</accession>
<dbReference type="KEGG" id="fng:JM64_02220"/>
<gene>
    <name evidence="4" type="ORF">ENT72_04635</name>
    <name evidence="3" type="ORF">ENU12_00200</name>
    <name evidence="2" type="ORF">JM64_02220</name>
</gene>